<proteinExistence type="predicted"/>
<evidence type="ECO:0000313" key="2">
    <source>
        <dbReference type="EMBL" id="GBN15849.1"/>
    </source>
</evidence>
<dbReference type="Proteomes" id="UP000499080">
    <property type="component" value="Unassembled WGS sequence"/>
</dbReference>
<dbReference type="AlphaFoldDB" id="A0A4Y2LN19"/>
<evidence type="ECO:0000313" key="3">
    <source>
        <dbReference type="Proteomes" id="UP000499080"/>
    </source>
</evidence>
<keyword evidence="3" id="KW-1185">Reference proteome</keyword>
<gene>
    <name evidence="2" type="ORF">AVEN_268379_1</name>
</gene>
<reference evidence="2 3" key="1">
    <citation type="journal article" date="2019" name="Sci. Rep.">
        <title>Orb-weaving spider Araneus ventricosus genome elucidates the spidroin gene catalogue.</title>
        <authorList>
            <person name="Kono N."/>
            <person name="Nakamura H."/>
            <person name="Ohtoshi R."/>
            <person name="Moran D.A.P."/>
            <person name="Shinohara A."/>
            <person name="Yoshida Y."/>
            <person name="Fujiwara M."/>
            <person name="Mori M."/>
            <person name="Tomita M."/>
            <person name="Arakawa K."/>
        </authorList>
    </citation>
    <scope>NUCLEOTIDE SEQUENCE [LARGE SCALE GENOMIC DNA]</scope>
</reference>
<evidence type="ECO:0000256" key="1">
    <source>
        <dbReference type="SAM" id="MobiDB-lite"/>
    </source>
</evidence>
<accession>A0A4Y2LN19</accession>
<feature type="region of interest" description="Disordered" evidence="1">
    <location>
        <begin position="1"/>
        <end position="23"/>
    </location>
</feature>
<organism evidence="2 3">
    <name type="scientific">Araneus ventricosus</name>
    <name type="common">Orbweaver spider</name>
    <name type="synonym">Epeira ventricosa</name>
    <dbReference type="NCBI Taxonomy" id="182803"/>
    <lineage>
        <taxon>Eukaryota</taxon>
        <taxon>Metazoa</taxon>
        <taxon>Ecdysozoa</taxon>
        <taxon>Arthropoda</taxon>
        <taxon>Chelicerata</taxon>
        <taxon>Arachnida</taxon>
        <taxon>Araneae</taxon>
        <taxon>Araneomorphae</taxon>
        <taxon>Entelegynae</taxon>
        <taxon>Araneoidea</taxon>
        <taxon>Araneidae</taxon>
        <taxon>Araneus</taxon>
    </lineage>
</organism>
<name>A0A4Y2LN19_ARAVE</name>
<dbReference type="EMBL" id="BGPR01006070">
    <property type="protein sequence ID" value="GBN15849.1"/>
    <property type="molecule type" value="Genomic_DNA"/>
</dbReference>
<comment type="caution">
    <text evidence="2">The sequence shown here is derived from an EMBL/GenBank/DDBJ whole genome shotgun (WGS) entry which is preliminary data.</text>
</comment>
<sequence>MSPLTLKKSRASKGSISKASLDRRRQERTSTILILRKDTSVLWRIQYFDLHKPRGHDDAKLSRLPPDHKILDSPLHRHILREDTWPYLSKLLYWLGKMYCRFLPLPVLFGKRAFTGVKVRDAWAWIPDIGDHFKGLGDKLRTFTDKSILQKMRPFLDISIRKENAFECTRNLRDATACRERVYMGYTRENVVDWTGNDFKFRLQELESW</sequence>
<protein>
    <submittedName>
        <fullName evidence="2">Uncharacterized protein</fullName>
    </submittedName>
</protein>